<dbReference type="InterPro" id="IPR006058">
    <property type="entry name" value="2Fe2S_fd_BS"/>
</dbReference>
<dbReference type="Proteomes" id="UP001262410">
    <property type="component" value="Unassembled WGS sequence"/>
</dbReference>
<keyword evidence="8" id="KW-0411">Iron-sulfur</keyword>
<dbReference type="Gene3D" id="2.40.30.10">
    <property type="entry name" value="Translation factors"/>
    <property type="match status" value="1"/>
</dbReference>
<dbReference type="SUPFAM" id="SSF54292">
    <property type="entry name" value="2Fe-2S ferredoxin-like"/>
    <property type="match status" value="1"/>
</dbReference>
<comment type="caution">
    <text evidence="11">The sequence shown here is derived from an EMBL/GenBank/DDBJ whole genome shotgun (WGS) entry which is preliminary data.</text>
</comment>
<dbReference type="InterPro" id="IPR001041">
    <property type="entry name" value="2Fe-2S_ferredoxin-type"/>
</dbReference>
<keyword evidence="4" id="KW-0001">2Fe-2S</keyword>
<evidence type="ECO:0000256" key="3">
    <source>
        <dbReference type="ARBA" id="ARBA00022643"/>
    </source>
</evidence>
<dbReference type="SUPFAM" id="SSF63380">
    <property type="entry name" value="Riboflavin synthase domain-like"/>
    <property type="match status" value="1"/>
</dbReference>
<keyword evidence="2" id="KW-0285">Flavoprotein</keyword>
<protein>
    <submittedName>
        <fullName evidence="11">Ferredoxin-NADP reductase</fullName>
    </submittedName>
</protein>
<evidence type="ECO:0000256" key="1">
    <source>
        <dbReference type="ARBA" id="ARBA00001917"/>
    </source>
</evidence>
<dbReference type="RefSeq" id="WP_309794478.1">
    <property type="nucleotide sequence ID" value="NZ_JAVDPW010000004.1"/>
</dbReference>
<evidence type="ECO:0000259" key="10">
    <source>
        <dbReference type="PROSITE" id="PS51384"/>
    </source>
</evidence>
<dbReference type="PANTHER" id="PTHR47354:SF1">
    <property type="entry name" value="CARNITINE MONOOXYGENASE REDUCTASE SUBUNIT"/>
    <property type="match status" value="1"/>
</dbReference>
<evidence type="ECO:0000259" key="9">
    <source>
        <dbReference type="PROSITE" id="PS51085"/>
    </source>
</evidence>
<dbReference type="CDD" id="cd00207">
    <property type="entry name" value="fer2"/>
    <property type="match status" value="1"/>
</dbReference>
<keyword evidence="7" id="KW-0408">Iron</keyword>
<evidence type="ECO:0000256" key="4">
    <source>
        <dbReference type="ARBA" id="ARBA00022714"/>
    </source>
</evidence>
<dbReference type="PROSITE" id="PS51085">
    <property type="entry name" value="2FE2S_FER_2"/>
    <property type="match status" value="1"/>
</dbReference>
<dbReference type="InterPro" id="IPR054582">
    <property type="entry name" value="DmmA-like_N"/>
</dbReference>
<dbReference type="InterPro" id="IPR039261">
    <property type="entry name" value="FNR_nucleotide-bd"/>
</dbReference>
<accession>A0ABU1JPW7</accession>
<dbReference type="Pfam" id="PF22290">
    <property type="entry name" value="DmmA-like_N"/>
    <property type="match status" value="1"/>
</dbReference>
<keyword evidence="12" id="KW-1185">Reference proteome</keyword>
<feature type="domain" description="FAD-binding FR-type" evidence="10">
    <location>
        <begin position="4"/>
        <end position="109"/>
    </location>
</feature>
<dbReference type="Gene3D" id="3.40.50.80">
    <property type="entry name" value="Nucleotide-binding domain of ferredoxin-NADP reductase (FNR) module"/>
    <property type="match status" value="1"/>
</dbReference>
<proteinExistence type="predicted"/>
<dbReference type="InterPro" id="IPR012675">
    <property type="entry name" value="Beta-grasp_dom_sf"/>
</dbReference>
<sequence>MSGGTELPVRVTRITPVAERVKRFRFERLDGQPMPYFSGGAHVIVSMDDDGHIRRNAYSLMSPPHDCSAYEVSVLHVENSRGGSTFLHERVREGDALRISHPINLFQPDWRGRKHLLVAGGIGITPFIAMMEQFAREGLNFELHYAIRSRDRGAYWRELADRYGPHRVTIYCDAEGDVLPLGRLLDSQPLGTHLYVCGPSGMIDGVLKAGMEAGWPAENLHFERFLAPLPGKPFTIQLLRSGKTVHVGHHESMLDAIEAAGVDAPFLCRGGACGQCEAAVVACDGTLLHHDVYLTDEEKAAGGKVMVCVSRFEGTTLHLDL</sequence>
<dbReference type="InterPro" id="IPR017927">
    <property type="entry name" value="FAD-bd_FR_type"/>
</dbReference>
<evidence type="ECO:0000256" key="2">
    <source>
        <dbReference type="ARBA" id="ARBA00022630"/>
    </source>
</evidence>
<evidence type="ECO:0000256" key="7">
    <source>
        <dbReference type="ARBA" id="ARBA00023004"/>
    </source>
</evidence>
<dbReference type="InterPro" id="IPR050415">
    <property type="entry name" value="MRET"/>
</dbReference>
<comment type="cofactor">
    <cofactor evidence="1">
        <name>FMN</name>
        <dbReference type="ChEBI" id="CHEBI:58210"/>
    </cofactor>
</comment>
<dbReference type="Gene3D" id="3.10.20.30">
    <property type="match status" value="1"/>
</dbReference>
<gene>
    <name evidence="11" type="ORF">E9232_002575</name>
</gene>
<evidence type="ECO:0000313" key="12">
    <source>
        <dbReference type="Proteomes" id="UP001262410"/>
    </source>
</evidence>
<evidence type="ECO:0000256" key="5">
    <source>
        <dbReference type="ARBA" id="ARBA00022723"/>
    </source>
</evidence>
<keyword evidence="3" id="KW-0288">FMN</keyword>
<dbReference type="EMBL" id="JAVDPW010000004">
    <property type="protein sequence ID" value="MDR6290054.1"/>
    <property type="molecule type" value="Genomic_DNA"/>
</dbReference>
<dbReference type="PRINTS" id="PR00409">
    <property type="entry name" value="PHDIOXRDTASE"/>
</dbReference>
<dbReference type="PANTHER" id="PTHR47354">
    <property type="entry name" value="NADH OXIDOREDUCTASE HCR"/>
    <property type="match status" value="1"/>
</dbReference>
<keyword evidence="6" id="KW-0560">Oxidoreductase</keyword>
<evidence type="ECO:0000256" key="8">
    <source>
        <dbReference type="ARBA" id="ARBA00023014"/>
    </source>
</evidence>
<keyword evidence="5" id="KW-0479">Metal-binding</keyword>
<organism evidence="11 12">
    <name type="scientific">Inquilinus ginsengisoli</name>
    <dbReference type="NCBI Taxonomy" id="363840"/>
    <lineage>
        <taxon>Bacteria</taxon>
        <taxon>Pseudomonadati</taxon>
        <taxon>Pseudomonadota</taxon>
        <taxon>Alphaproteobacteria</taxon>
        <taxon>Rhodospirillales</taxon>
        <taxon>Rhodospirillaceae</taxon>
        <taxon>Inquilinus</taxon>
    </lineage>
</organism>
<feature type="domain" description="2Fe-2S ferredoxin-type" evidence="9">
    <location>
        <begin position="234"/>
        <end position="321"/>
    </location>
</feature>
<dbReference type="InterPro" id="IPR036010">
    <property type="entry name" value="2Fe-2S_ferredoxin-like_sf"/>
</dbReference>
<dbReference type="PROSITE" id="PS51384">
    <property type="entry name" value="FAD_FR"/>
    <property type="match status" value="1"/>
</dbReference>
<dbReference type="Pfam" id="PF00111">
    <property type="entry name" value="Fer2"/>
    <property type="match status" value="1"/>
</dbReference>
<dbReference type="InterPro" id="IPR017938">
    <property type="entry name" value="Riboflavin_synthase-like_b-brl"/>
</dbReference>
<evidence type="ECO:0000313" key="11">
    <source>
        <dbReference type="EMBL" id="MDR6290054.1"/>
    </source>
</evidence>
<name>A0ABU1JPW7_9PROT</name>
<evidence type="ECO:0000256" key="6">
    <source>
        <dbReference type="ARBA" id="ARBA00023002"/>
    </source>
</evidence>
<dbReference type="PROSITE" id="PS00197">
    <property type="entry name" value="2FE2S_FER_1"/>
    <property type="match status" value="1"/>
</dbReference>
<dbReference type="SUPFAM" id="SSF52343">
    <property type="entry name" value="Ferredoxin reductase-like, C-terminal NADP-linked domain"/>
    <property type="match status" value="1"/>
</dbReference>
<reference evidence="11 12" key="1">
    <citation type="submission" date="2023-07" db="EMBL/GenBank/DDBJ databases">
        <title>Sorghum-associated microbial communities from plants grown in Nebraska, USA.</title>
        <authorList>
            <person name="Schachtman D."/>
        </authorList>
    </citation>
    <scope>NUCLEOTIDE SEQUENCE [LARGE SCALE GENOMIC DNA]</scope>
    <source>
        <strain evidence="11 12">584</strain>
    </source>
</reference>
<dbReference type="CDD" id="cd06185">
    <property type="entry name" value="PDR_like"/>
    <property type="match status" value="1"/>
</dbReference>